<dbReference type="Proteomes" id="UP000636264">
    <property type="component" value="Unassembled WGS sequence"/>
</dbReference>
<sequence>MSKNKRRLVPICYAENSAERIRQELYEASSLLHDVIGDIDDTGRDTVAYGHREITKTDVTAETGNKIALLGKPYFISHQVGKAEISFPII</sequence>
<organism evidence="1 2">
    <name type="scientific">Nitratireductor aestuarii</name>
    <dbReference type="NCBI Taxonomy" id="1735103"/>
    <lineage>
        <taxon>Bacteria</taxon>
        <taxon>Pseudomonadati</taxon>
        <taxon>Pseudomonadota</taxon>
        <taxon>Alphaproteobacteria</taxon>
        <taxon>Hyphomicrobiales</taxon>
        <taxon>Phyllobacteriaceae</taxon>
        <taxon>Nitratireductor</taxon>
    </lineage>
</organism>
<dbReference type="AlphaFoldDB" id="A0A916RY28"/>
<proteinExistence type="predicted"/>
<comment type="caution">
    <text evidence="1">The sequence shown here is derived from an EMBL/GenBank/DDBJ whole genome shotgun (WGS) entry which is preliminary data.</text>
</comment>
<dbReference type="RefSeq" id="WP_188722224.1">
    <property type="nucleotide sequence ID" value="NZ_BMIF01000012.1"/>
</dbReference>
<accession>A0A916RY28</accession>
<protein>
    <submittedName>
        <fullName evidence="1">Uncharacterized protein</fullName>
    </submittedName>
</protein>
<reference evidence="1" key="1">
    <citation type="journal article" date="2014" name="Int. J. Syst. Evol. Microbiol.">
        <title>Complete genome sequence of Corynebacterium casei LMG S-19264T (=DSM 44701T), isolated from a smear-ripened cheese.</title>
        <authorList>
            <consortium name="US DOE Joint Genome Institute (JGI-PGF)"/>
            <person name="Walter F."/>
            <person name="Albersmeier A."/>
            <person name="Kalinowski J."/>
            <person name="Ruckert C."/>
        </authorList>
    </citation>
    <scope>NUCLEOTIDE SEQUENCE</scope>
    <source>
        <strain evidence="1">CGMCC 1.15320</strain>
    </source>
</reference>
<keyword evidence="2" id="KW-1185">Reference proteome</keyword>
<evidence type="ECO:0000313" key="2">
    <source>
        <dbReference type="Proteomes" id="UP000636264"/>
    </source>
</evidence>
<gene>
    <name evidence="1" type="ORF">GCM10011385_33170</name>
</gene>
<evidence type="ECO:0000313" key="1">
    <source>
        <dbReference type="EMBL" id="GGA76532.1"/>
    </source>
</evidence>
<name>A0A916RY28_9HYPH</name>
<dbReference type="EMBL" id="BMIF01000012">
    <property type="protein sequence ID" value="GGA76532.1"/>
    <property type="molecule type" value="Genomic_DNA"/>
</dbReference>
<reference evidence="1" key="2">
    <citation type="submission" date="2020-09" db="EMBL/GenBank/DDBJ databases">
        <authorList>
            <person name="Sun Q."/>
            <person name="Zhou Y."/>
        </authorList>
    </citation>
    <scope>NUCLEOTIDE SEQUENCE</scope>
    <source>
        <strain evidence="1">CGMCC 1.15320</strain>
    </source>
</reference>